<proteinExistence type="inferred from homology"/>
<dbReference type="GO" id="GO:0004888">
    <property type="term" value="F:transmembrane signaling receptor activity"/>
    <property type="evidence" value="ECO:0007669"/>
    <property type="project" value="InterPro"/>
</dbReference>
<dbReference type="EMBL" id="CAJNOR010003827">
    <property type="protein sequence ID" value="CAF1451343.1"/>
    <property type="molecule type" value="Genomic_DNA"/>
</dbReference>
<dbReference type="InterPro" id="IPR006029">
    <property type="entry name" value="Neurotrans-gated_channel_TM"/>
</dbReference>
<keyword evidence="5" id="KW-0813">Transport</keyword>
<dbReference type="InterPro" id="IPR006201">
    <property type="entry name" value="Neur_channel"/>
</dbReference>
<feature type="region of interest" description="Disordered" evidence="6">
    <location>
        <begin position="468"/>
        <end position="489"/>
    </location>
</feature>
<comment type="subcellular location">
    <subcellularLocation>
        <location evidence="1">Membrane</location>
        <topology evidence="1">Multi-pass membrane protein</topology>
    </subcellularLocation>
</comment>
<dbReference type="Pfam" id="PF02931">
    <property type="entry name" value="Neur_chan_LBD"/>
    <property type="match status" value="1"/>
</dbReference>
<dbReference type="InterPro" id="IPR038050">
    <property type="entry name" value="Neuro_actylchol_rec"/>
</dbReference>
<reference evidence="9" key="1">
    <citation type="submission" date="2021-02" db="EMBL/GenBank/DDBJ databases">
        <authorList>
            <person name="Nowell W R."/>
        </authorList>
    </citation>
    <scope>NUCLEOTIDE SEQUENCE</scope>
</reference>
<evidence type="ECO:0000256" key="2">
    <source>
        <dbReference type="ARBA" id="ARBA00022692"/>
    </source>
</evidence>
<dbReference type="PROSITE" id="PS00236">
    <property type="entry name" value="NEUROTR_ION_CHANNEL"/>
    <property type="match status" value="1"/>
</dbReference>
<dbReference type="AlphaFoldDB" id="A0A815PNR2"/>
<dbReference type="GO" id="GO:0016020">
    <property type="term" value="C:membrane"/>
    <property type="evidence" value="ECO:0007669"/>
    <property type="project" value="UniProtKB-SubCell"/>
</dbReference>
<dbReference type="CDD" id="cd19051">
    <property type="entry name" value="LGIC_TM_cation"/>
    <property type="match status" value="1"/>
</dbReference>
<comment type="similarity">
    <text evidence="5">Belongs to the ligand-gated ion channel (TC 1.A.9) family.</text>
</comment>
<evidence type="ECO:0000313" key="10">
    <source>
        <dbReference type="Proteomes" id="UP000663828"/>
    </source>
</evidence>
<dbReference type="Pfam" id="PF02932">
    <property type="entry name" value="Neur_chan_memb"/>
    <property type="match status" value="1"/>
</dbReference>
<dbReference type="PANTHER" id="PTHR18945">
    <property type="entry name" value="NEUROTRANSMITTER GATED ION CHANNEL"/>
    <property type="match status" value="1"/>
</dbReference>
<protein>
    <submittedName>
        <fullName evidence="9">Uncharacterized protein</fullName>
    </submittedName>
</protein>
<keyword evidence="5" id="KW-0407">Ion channel</keyword>
<keyword evidence="3 5" id="KW-1133">Transmembrane helix</keyword>
<dbReference type="GO" id="GO:0005230">
    <property type="term" value="F:extracellular ligand-gated monoatomic ion channel activity"/>
    <property type="evidence" value="ECO:0007669"/>
    <property type="project" value="InterPro"/>
</dbReference>
<dbReference type="PRINTS" id="PR00252">
    <property type="entry name" value="NRIONCHANNEL"/>
</dbReference>
<feature type="signal peptide" evidence="5">
    <location>
        <begin position="1"/>
        <end position="22"/>
    </location>
</feature>
<dbReference type="SUPFAM" id="SSF63712">
    <property type="entry name" value="Nicotinic receptor ligand binding domain-like"/>
    <property type="match status" value="1"/>
</dbReference>
<evidence type="ECO:0000256" key="3">
    <source>
        <dbReference type="ARBA" id="ARBA00022989"/>
    </source>
</evidence>
<feature type="transmembrane region" description="Helical" evidence="5">
    <location>
        <begin position="517"/>
        <end position="537"/>
    </location>
</feature>
<evidence type="ECO:0000259" key="7">
    <source>
        <dbReference type="Pfam" id="PF02931"/>
    </source>
</evidence>
<feature type="domain" description="Neurotransmitter-gated ion-channel ligand-binding" evidence="7">
    <location>
        <begin position="29"/>
        <end position="238"/>
    </location>
</feature>
<dbReference type="SUPFAM" id="SSF90112">
    <property type="entry name" value="Neurotransmitter-gated ion-channel transmembrane pore"/>
    <property type="match status" value="1"/>
</dbReference>
<dbReference type="InterPro" id="IPR006202">
    <property type="entry name" value="Neur_chan_lig-bd"/>
</dbReference>
<name>A0A815PNR2_ADIRI</name>
<comment type="caution">
    <text evidence="9">The sequence shown here is derived from an EMBL/GenBank/DDBJ whole genome shotgun (WGS) entry which is preliminary data.</text>
</comment>
<evidence type="ECO:0000256" key="1">
    <source>
        <dbReference type="ARBA" id="ARBA00004141"/>
    </source>
</evidence>
<keyword evidence="5" id="KW-0406">Ion transport</keyword>
<dbReference type="InterPro" id="IPR018000">
    <property type="entry name" value="Neurotransmitter_ion_chnl_CS"/>
</dbReference>
<organism evidence="9 10">
    <name type="scientific">Adineta ricciae</name>
    <name type="common">Rotifer</name>
    <dbReference type="NCBI Taxonomy" id="249248"/>
    <lineage>
        <taxon>Eukaryota</taxon>
        <taxon>Metazoa</taxon>
        <taxon>Spiralia</taxon>
        <taxon>Gnathifera</taxon>
        <taxon>Rotifera</taxon>
        <taxon>Eurotatoria</taxon>
        <taxon>Bdelloidea</taxon>
        <taxon>Adinetida</taxon>
        <taxon>Adinetidae</taxon>
        <taxon>Adineta</taxon>
    </lineage>
</organism>
<feature type="region of interest" description="Disordered" evidence="6">
    <location>
        <begin position="415"/>
        <end position="439"/>
    </location>
</feature>
<evidence type="ECO:0000256" key="5">
    <source>
        <dbReference type="RuleBase" id="RU000687"/>
    </source>
</evidence>
<dbReference type="InterPro" id="IPR036734">
    <property type="entry name" value="Neur_chan_lig-bd_sf"/>
</dbReference>
<dbReference type="FunFam" id="2.70.170.10:FF:000028">
    <property type="entry name" value="AcetylCholine Receptor"/>
    <property type="match status" value="1"/>
</dbReference>
<evidence type="ECO:0000256" key="6">
    <source>
        <dbReference type="SAM" id="MobiDB-lite"/>
    </source>
</evidence>
<dbReference type="Gene3D" id="2.70.170.10">
    <property type="entry name" value="Neurotransmitter-gated ion-channel ligand-binding domain"/>
    <property type="match status" value="1"/>
</dbReference>
<evidence type="ECO:0000259" key="8">
    <source>
        <dbReference type="Pfam" id="PF02932"/>
    </source>
</evidence>
<dbReference type="Gene3D" id="1.20.58.390">
    <property type="entry name" value="Neurotransmitter-gated ion-channel transmembrane domain"/>
    <property type="match status" value="1"/>
</dbReference>
<feature type="chain" id="PRO_5033103490" evidence="5">
    <location>
        <begin position="23"/>
        <end position="571"/>
    </location>
</feature>
<accession>A0A815PNR2</accession>
<dbReference type="Proteomes" id="UP000663828">
    <property type="component" value="Unassembled WGS sequence"/>
</dbReference>
<keyword evidence="5" id="KW-0732">Signal</keyword>
<keyword evidence="2 5" id="KW-0812">Transmembrane</keyword>
<evidence type="ECO:0000313" key="9">
    <source>
        <dbReference type="EMBL" id="CAF1451343.1"/>
    </source>
</evidence>
<keyword evidence="10" id="KW-1185">Reference proteome</keyword>
<feature type="compositionally biased region" description="Low complexity" evidence="6">
    <location>
        <begin position="423"/>
        <end position="439"/>
    </location>
</feature>
<dbReference type="CDD" id="cd18997">
    <property type="entry name" value="LGIC_ECD_nAChR"/>
    <property type="match status" value="1"/>
</dbReference>
<sequence>MLITRCAYFCLLFSLLTSETFGLSLSAAETRLMRTLLNETTYLKRVRPTHKVIVDIRFIFNQIISMVEKEQIIVTNCFVDQKWKDPRLAWNPIDFENITWIRMSATSLWYPDTFLYNTADNAGFLLPQDSQNMIVSYNGTVFWPLPLAQLRTRCRMTIKHFPFDEQTCDMIFGSWSHTSSLIHYQFWENKPELPQYTPNNEWKLLAVTQSLKTIQYPNWVEPDTFFEVNFTILIVRKPLQAIYNTVVPALMLTTLTLVSFFIPFAQEMQIGISIMLAYSVFSLRLSEDVPSQSDSVHLISLYLTFCMFFSLSAMTWFAIANKLREKKRLPYWLRWLALEYLSWIVCATSMHRKAVRVLQTEQIKTSPITPSTPVTIPLQQLAGTTVMTCSDSYYFERDSLSADASPKLPLLVSRGSRQSNIDQPTQPTTTPTTATTQLNTTPVKEVVPPMPNLPSSLWVSRRGAQFPFSSSSNGPSNNRSNHLPKMSTQSRSMKLLHNHPDIKNKESLYAIHIYNRLVFFLFLLTVIITNIYTWFFYSRTVQTKLLDSETTWSCFDESILSIVNCSALTAY</sequence>
<evidence type="ECO:0000256" key="4">
    <source>
        <dbReference type="ARBA" id="ARBA00023136"/>
    </source>
</evidence>
<gene>
    <name evidence="9" type="ORF">XAT740_LOCUS36899</name>
</gene>
<dbReference type="InterPro" id="IPR036719">
    <property type="entry name" value="Neuro-gated_channel_TM_sf"/>
</dbReference>
<feature type="compositionally biased region" description="Low complexity" evidence="6">
    <location>
        <begin position="469"/>
        <end position="481"/>
    </location>
</feature>
<feature type="transmembrane region" description="Helical" evidence="5">
    <location>
        <begin position="241"/>
        <end position="262"/>
    </location>
</feature>
<feature type="transmembrane region" description="Helical" evidence="5">
    <location>
        <begin position="298"/>
        <end position="319"/>
    </location>
</feature>
<keyword evidence="4 5" id="KW-0472">Membrane</keyword>
<feature type="domain" description="Neurotransmitter-gated ion-channel transmembrane" evidence="8">
    <location>
        <begin position="245"/>
        <end position="534"/>
    </location>
</feature>
<comment type="caution">
    <text evidence="5">Lacks conserved residue(s) required for the propagation of feature annotation.</text>
</comment>